<dbReference type="Proteomes" id="UP000037315">
    <property type="component" value="Unassembled WGS sequence"/>
</dbReference>
<evidence type="ECO:0008006" key="3">
    <source>
        <dbReference type="Google" id="ProtNLM"/>
    </source>
</evidence>
<gene>
    <name evidence="1" type="ORF">ACH50_21375</name>
</gene>
<proteinExistence type="predicted"/>
<dbReference type="EMBL" id="LFEJ01000027">
    <property type="protein sequence ID" value="KMV32579.1"/>
    <property type="molecule type" value="Genomic_DNA"/>
</dbReference>
<protein>
    <recommendedName>
        <fullName evidence="3">Anti-adapter protein IraM</fullName>
    </recommendedName>
</protein>
<name>A0A0J8Y547_9ENTR</name>
<dbReference type="AlphaFoldDB" id="A0A0J8Y547"/>
<evidence type="ECO:0000313" key="1">
    <source>
        <dbReference type="EMBL" id="KMV32579.1"/>
    </source>
</evidence>
<organism evidence="1 2">
    <name type="scientific">Franconibacter pulveris</name>
    <dbReference type="NCBI Taxonomy" id="435910"/>
    <lineage>
        <taxon>Bacteria</taxon>
        <taxon>Pseudomonadati</taxon>
        <taxon>Pseudomonadota</taxon>
        <taxon>Gammaproteobacteria</taxon>
        <taxon>Enterobacterales</taxon>
        <taxon>Enterobacteriaceae</taxon>
        <taxon>Franconibacter</taxon>
    </lineage>
</organism>
<dbReference type="PATRIC" id="fig|1656095.3.peg.3956"/>
<keyword evidence="2" id="KW-1185">Reference proteome</keyword>
<reference evidence="1 2" key="1">
    <citation type="submission" date="2015-06" db="EMBL/GenBank/DDBJ databases">
        <title>Genome sequencing of Cronobacter sp. strain DJ34 isolated from petroleum contaminated sludge of Duliajan Oil Fields, Assam, India.</title>
        <authorList>
            <person name="Pal S."/>
            <person name="Banerjee T.D."/>
            <person name="Roy A."/>
            <person name="Sar P."/>
            <person name="Kazy S.K."/>
        </authorList>
    </citation>
    <scope>NUCLEOTIDE SEQUENCE [LARGE SCALE GENOMIC DNA]</scope>
    <source>
        <strain evidence="1 2">DJ34</strain>
    </source>
</reference>
<accession>A0A0J8Y547</accession>
<evidence type="ECO:0000313" key="2">
    <source>
        <dbReference type="Proteomes" id="UP000037315"/>
    </source>
</evidence>
<sequence>MAFTLVVSANNNKFILWHLYCARITSRKPLYVHAGMAWVYQGERIDRIQIYRVTLYCNNLWENLKKHAGCEKYITDEQCTLGTRCSISPCPRNLR</sequence>
<comment type="caution">
    <text evidence="1">The sequence shown here is derived from an EMBL/GenBank/DDBJ whole genome shotgun (WGS) entry which is preliminary data.</text>
</comment>